<evidence type="ECO:0000256" key="3">
    <source>
        <dbReference type="ARBA" id="ARBA00022771"/>
    </source>
</evidence>
<protein>
    <submittedName>
        <fullName evidence="9">Zinc finger CCCH domain-containing protein 10</fullName>
    </submittedName>
</protein>
<feature type="compositionally biased region" description="Basic and acidic residues" evidence="7">
    <location>
        <begin position="1185"/>
        <end position="1197"/>
    </location>
</feature>
<evidence type="ECO:0000256" key="6">
    <source>
        <dbReference type="SAM" id="Coils"/>
    </source>
</evidence>
<keyword evidence="3 5" id="KW-0863">Zinc-finger</keyword>
<feature type="zinc finger region" description="C3H1-type" evidence="5">
    <location>
        <begin position="99"/>
        <end position="126"/>
    </location>
</feature>
<dbReference type="GO" id="GO:0008270">
    <property type="term" value="F:zinc ion binding"/>
    <property type="evidence" value="ECO:0007669"/>
    <property type="project" value="UniProtKB-KW"/>
</dbReference>
<evidence type="ECO:0000256" key="2">
    <source>
        <dbReference type="ARBA" id="ARBA00022737"/>
    </source>
</evidence>
<accession>A0A4E0QZ18</accession>
<feature type="region of interest" description="Disordered" evidence="7">
    <location>
        <begin position="1176"/>
        <end position="1197"/>
    </location>
</feature>
<feature type="region of interest" description="Disordered" evidence="7">
    <location>
        <begin position="1300"/>
        <end position="1320"/>
    </location>
</feature>
<reference evidence="9" key="1">
    <citation type="submission" date="2019-03" db="EMBL/GenBank/DDBJ databases">
        <title>Improved annotation for the trematode Fasciola hepatica.</title>
        <authorList>
            <person name="Choi Y.-J."/>
            <person name="Martin J."/>
            <person name="Mitreva M."/>
        </authorList>
    </citation>
    <scope>NUCLEOTIDE SEQUENCE [LARGE SCALE GENOMIC DNA]</scope>
</reference>
<evidence type="ECO:0000313" key="10">
    <source>
        <dbReference type="Proteomes" id="UP000230066"/>
    </source>
</evidence>
<evidence type="ECO:0000259" key="8">
    <source>
        <dbReference type="PROSITE" id="PS50103"/>
    </source>
</evidence>
<feature type="zinc finger region" description="C3H1-type" evidence="5">
    <location>
        <begin position="44"/>
        <end position="70"/>
    </location>
</feature>
<name>A0A4E0QZ18_FASHE</name>
<keyword evidence="1 5" id="KW-0479">Metal-binding</keyword>
<feature type="domain" description="C3H1-type" evidence="8">
    <location>
        <begin position="44"/>
        <end position="70"/>
    </location>
</feature>
<dbReference type="Pfam" id="PF00642">
    <property type="entry name" value="zf-CCCH"/>
    <property type="match status" value="1"/>
</dbReference>
<feature type="coiled-coil region" evidence="6">
    <location>
        <begin position="1343"/>
        <end position="1370"/>
    </location>
</feature>
<evidence type="ECO:0000256" key="7">
    <source>
        <dbReference type="SAM" id="MobiDB-lite"/>
    </source>
</evidence>
<dbReference type="PANTHER" id="PTHR12675">
    <property type="entry name" value="MUSCLEBLIND-LIKE PROTEIN"/>
    <property type="match status" value="1"/>
</dbReference>
<feature type="compositionally biased region" description="Basic and acidic residues" evidence="7">
    <location>
        <begin position="1702"/>
        <end position="1711"/>
    </location>
</feature>
<dbReference type="Gene3D" id="4.10.1000.10">
    <property type="entry name" value="Zinc finger, CCCH-type"/>
    <property type="match status" value="1"/>
</dbReference>
<dbReference type="EMBL" id="JXXN02004247">
    <property type="protein sequence ID" value="THD20749.1"/>
    <property type="molecule type" value="Genomic_DNA"/>
</dbReference>
<dbReference type="Gene3D" id="3.30.1370.210">
    <property type="match status" value="1"/>
</dbReference>
<feature type="region of interest" description="Disordered" evidence="7">
    <location>
        <begin position="567"/>
        <end position="600"/>
    </location>
</feature>
<feature type="domain" description="C3H1-type" evidence="8">
    <location>
        <begin position="99"/>
        <end position="126"/>
    </location>
</feature>
<keyword evidence="6" id="KW-0175">Coiled coil</keyword>
<dbReference type="InterPro" id="IPR000571">
    <property type="entry name" value="Znf_CCCH"/>
</dbReference>
<proteinExistence type="predicted"/>
<dbReference type="GO" id="GO:0043484">
    <property type="term" value="P:regulation of RNA splicing"/>
    <property type="evidence" value="ECO:0007669"/>
    <property type="project" value="TreeGrafter"/>
</dbReference>
<keyword evidence="4 5" id="KW-0862">Zinc</keyword>
<evidence type="ECO:0000256" key="5">
    <source>
        <dbReference type="PROSITE-ProRule" id="PRU00723"/>
    </source>
</evidence>
<feature type="region of interest" description="Disordered" evidence="7">
    <location>
        <begin position="655"/>
        <end position="684"/>
    </location>
</feature>
<feature type="compositionally biased region" description="Low complexity" evidence="7">
    <location>
        <begin position="573"/>
        <end position="588"/>
    </location>
</feature>
<dbReference type="SMART" id="SM00356">
    <property type="entry name" value="ZnF_C3H1"/>
    <property type="match status" value="3"/>
</dbReference>
<dbReference type="GO" id="GO:0003723">
    <property type="term" value="F:RNA binding"/>
    <property type="evidence" value="ECO:0007669"/>
    <property type="project" value="TreeGrafter"/>
</dbReference>
<sequence>MSSAPPNSSLDPSICRDFLRNVCKRGRRCKFKHPAQNECEKIRRSERVFCHDFQNSTCNRPACKFLHYSREAEEVFRITGRLPDEVEYSPDGSRFQSTEEKPPVCKDYLNGLCSRGSACKYRHVYDPRLQAHLADTVTKFRNSDKISDARCLTDAKSALCTQNFASSVTVSLPPTLPTSVGLDTSALHQSILTLPSASHLRIPQTAAINGVVVSAHDATLTATQGTSIVNVVDRLTIPSSNIQHTLYAHPSSLGTLTPLVSVSSTNHAVPCSSVLAVVADPGQHPRVIQHPTAVATSQTAYHWVSNAQPPIQHHLLSTSSNVSSAPTLLTIPLPSFACDTSNHGSLIPHPGVVYSTPQQPTVITSNSTLTNVPATCYPSYNLLHINQPPVIENPSVTVLTNTPLADKISNETSTTTSVSSSTTAALAAAAAAGYIAQHLPMMTATQVTPGCDPSRSTTVPTCCAQFTQQTELTGSTQQSASLAAASNLPAVSAAAVAAVAAATAFAARSSTATFAHDVHSGRILKRCISPPNISLHDKEISDGMTNSLSESSERRIIGGGAIEAQLERESSQTSSCNTTGTINTTTTSHAFLVPSQRPRLSEQYQEDENAKTAAAVAAAACIGAMFSQPMGTRSSPSSSMAAMLGDLMCGNRRALVPVPPPEPRETGRSSGSHDSLSSESCIRPVDKVESPRRNVCVADGVSAASLRELTSSETAGQIINNTLSASQFCSEAQMTNCLSYPSNSSSWSSVATTVASAAHAVAAAAVAATAAMTGSAKFFHMSKQKLKQLPNRSTAACGLSASRGYVTCTSPNSEFCKEPVRTSSQSVVTSKPAPELSAPSLSGSTERTGISPNTAVTMTSAAAAAAMVAAAASAAAKQRHMISDIQIPPYSSTLELNCGGQSGSEVTDHGMAYSQDPTYSVFENPNRYMSANRRVQIRSGDSKLYGYSLKRRNSSLHQALVEDDDDEDGYVFDDAESSVSLQASPEGTPPYTVPLKFPKRTEHVQVSYVSHVDNCRPPSCETSPSNTFYDSRLYRASRRVLKLNSATAPDITERFERKADGTKLRTEQLQKQCAPLHPLNSSSRCFFDETCSIRRDRTLTTLSKTSLVAGTLRSRRARSADSRPSVNSSAATIHWCRSISYPVLSTTTNPSQLSWSEETTDSSSYRRCQDEAYVPSEASVSSDSVAEHLESKRTRESHNNVDAFEHSNHCITSKRLRRLRRITHLPLHSVNHEKLTRMYRGNENLNFRNSVQRKSMRLHTTVRPQLTASPDSVLTEEYSGHDDVDDIDTEYYDEDLFDISDTGHSTRSSRTPSGKPATTRCGVRCAPGAFTRTSFSTASMRQQHALKAENARLRRKLSDLMRQRGDLRAANEILLQQNARLRHSSKRVSAVARMAESATKIIEAHNKSQLVQPAPQTLPTPVYRASGTVAVVATPQQQTNTPALSGVYVSSPTASNSQQTPHAVAVVASAVPGTAIALPSHQPLTTVQIQPSSETIVTTPVSTQTPIGHQHNESLSHQGNITNFYQHGLGHPLGTLSASIASVAHQNLAPVSSAIQVCHYPAPSGGTIYSNVPHATAAAPGIVPVGAPNAVTLVLGQAPPTAYATIGTQGPSLHLTSSLKADPSSVGSVSRLSYPFPSPSAVLASVPQCPSNCSLASPDMLGNSTNISLAAISSSNVMENSTPTPPQAPDYSPHSLASRSAARFENRSQVL</sequence>
<dbReference type="Proteomes" id="UP000230066">
    <property type="component" value="Unassembled WGS sequence"/>
</dbReference>
<evidence type="ECO:0000313" key="9">
    <source>
        <dbReference type="EMBL" id="THD20749.1"/>
    </source>
</evidence>
<comment type="caution">
    <text evidence="9">The sequence shown here is derived from an EMBL/GenBank/DDBJ whole genome shotgun (WGS) entry which is preliminary data.</text>
</comment>
<feature type="compositionally biased region" description="Low complexity" evidence="7">
    <location>
        <begin position="669"/>
        <end position="680"/>
    </location>
</feature>
<gene>
    <name evidence="9" type="ORF">D915_008463</name>
</gene>
<evidence type="ECO:0000256" key="4">
    <source>
        <dbReference type="ARBA" id="ARBA00022833"/>
    </source>
</evidence>
<dbReference type="PROSITE" id="PS50103">
    <property type="entry name" value="ZF_C3H1"/>
    <property type="match status" value="3"/>
</dbReference>
<feature type="compositionally biased region" description="Polar residues" evidence="7">
    <location>
        <begin position="839"/>
        <end position="851"/>
    </location>
</feature>
<organism evidence="9 10">
    <name type="scientific">Fasciola hepatica</name>
    <name type="common">Liver fluke</name>
    <dbReference type="NCBI Taxonomy" id="6192"/>
    <lineage>
        <taxon>Eukaryota</taxon>
        <taxon>Metazoa</taxon>
        <taxon>Spiralia</taxon>
        <taxon>Lophotrochozoa</taxon>
        <taxon>Platyhelminthes</taxon>
        <taxon>Trematoda</taxon>
        <taxon>Digenea</taxon>
        <taxon>Plagiorchiida</taxon>
        <taxon>Echinostomata</taxon>
        <taxon>Echinostomatoidea</taxon>
        <taxon>Fasciolidae</taxon>
        <taxon>Fasciola</taxon>
    </lineage>
</organism>
<dbReference type="PANTHER" id="PTHR12675:SF6">
    <property type="entry name" value="ZINC FINGER CCCH DOMAIN-CONTAINING PROTEIN 10"/>
    <property type="match status" value="1"/>
</dbReference>
<keyword evidence="10" id="KW-1185">Reference proteome</keyword>
<feature type="domain" description="C3H1-type" evidence="8">
    <location>
        <begin position="9"/>
        <end position="36"/>
    </location>
</feature>
<feature type="zinc finger region" description="C3H1-type" evidence="5">
    <location>
        <begin position="9"/>
        <end position="36"/>
    </location>
</feature>
<feature type="region of interest" description="Disordered" evidence="7">
    <location>
        <begin position="1676"/>
        <end position="1711"/>
    </location>
</feature>
<keyword evidence="2" id="KW-0677">Repeat</keyword>
<feature type="region of interest" description="Disordered" evidence="7">
    <location>
        <begin position="819"/>
        <end position="851"/>
    </location>
</feature>
<feature type="compositionally biased region" description="Polar residues" evidence="7">
    <location>
        <begin position="1302"/>
        <end position="1312"/>
    </location>
</feature>
<evidence type="ECO:0000256" key="1">
    <source>
        <dbReference type="ARBA" id="ARBA00022723"/>
    </source>
</evidence>